<proteinExistence type="predicted"/>
<reference evidence="3" key="1">
    <citation type="submission" date="2021-07" db="EMBL/GenBank/DDBJ databases">
        <title>Pseudohoeflea marina sp. nov. a polyhydroxyalcanoate-producing bacterium.</title>
        <authorList>
            <person name="Zheng W."/>
            <person name="Yu S."/>
            <person name="Huang Y."/>
        </authorList>
    </citation>
    <scope>NUCLEOTIDE SEQUENCE</scope>
    <source>
        <strain evidence="3">DP4N28-3</strain>
    </source>
</reference>
<dbReference type="InterPro" id="IPR050807">
    <property type="entry name" value="TransReg_Diox_bact_type"/>
</dbReference>
<dbReference type="RefSeq" id="WP_219201423.1">
    <property type="nucleotide sequence ID" value="NZ_JAHWQX010000002.1"/>
</dbReference>
<dbReference type="EMBL" id="JAHWQX010000002">
    <property type="protein sequence ID" value="MBW3097521.1"/>
    <property type="molecule type" value="Genomic_DNA"/>
</dbReference>
<sequence>MSLEKKFGQNVRYWRKKRGLSQEELADRAQLHATYVSGIETGYRNPTVKIIGRIADALDIEPSLLFEDPEKARKK</sequence>
<dbReference type="PANTHER" id="PTHR46797">
    <property type="entry name" value="HTH-TYPE TRANSCRIPTIONAL REGULATOR"/>
    <property type="match status" value="1"/>
</dbReference>
<dbReference type="Pfam" id="PF01381">
    <property type="entry name" value="HTH_3"/>
    <property type="match status" value="1"/>
</dbReference>
<feature type="domain" description="HTH cro/C1-type" evidence="2">
    <location>
        <begin position="11"/>
        <end position="65"/>
    </location>
</feature>
<evidence type="ECO:0000259" key="2">
    <source>
        <dbReference type="PROSITE" id="PS50943"/>
    </source>
</evidence>
<dbReference type="CDD" id="cd00093">
    <property type="entry name" value="HTH_XRE"/>
    <property type="match status" value="1"/>
</dbReference>
<keyword evidence="4" id="KW-1185">Reference proteome</keyword>
<comment type="caution">
    <text evidence="3">The sequence shown here is derived from an EMBL/GenBank/DDBJ whole genome shotgun (WGS) entry which is preliminary data.</text>
</comment>
<evidence type="ECO:0000313" key="4">
    <source>
        <dbReference type="Proteomes" id="UP001430804"/>
    </source>
</evidence>
<dbReference type="Proteomes" id="UP001430804">
    <property type="component" value="Unassembled WGS sequence"/>
</dbReference>
<dbReference type="PANTHER" id="PTHR46797:SF1">
    <property type="entry name" value="METHYLPHOSPHONATE SYNTHASE"/>
    <property type="match status" value="1"/>
</dbReference>
<accession>A0ABS6WNI5</accession>
<gene>
    <name evidence="3" type="ORF">KY465_09540</name>
</gene>
<protein>
    <submittedName>
        <fullName evidence="3">Helix-turn-helix domain-containing protein</fullName>
    </submittedName>
</protein>
<evidence type="ECO:0000256" key="1">
    <source>
        <dbReference type="ARBA" id="ARBA00023125"/>
    </source>
</evidence>
<evidence type="ECO:0000313" key="3">
    <source>
        <dbReference type="EMBL" id="MBW3097521.1"/>
    </source>
</evidence>
<keyword evidence="1" id="KW-0238">DNA-binding</keyword>
<name>A0ABS6WNI5_9HYPH</name>
<dbReference type="SMART" id="SM00530">
    <property type="entry name" value="HTH_XRE"/>
    <property type="match status" value="1"/>
</dbReference>
<organism evidence="3 4">
    <name type="scientific">Pseudohoeflea coraliihabitans</name>
    <dbReference type="NCBI Taxonomy" id="2860393"/>
    <lineage>
        <taxon>Bacteria</taxon>
        <taxon>Pseudomonadati</taxon>
        <taxon>Pseudomonadota</taxon>
        <taxon>Alphaproteobacteria</taxon>
        <taxon>Hyphomicrobiales</taxon>
        <taxon>Rhizobiaceae</taxon>
        <taxon>Pseudohoeflea</taxon>
    </lineage>
</organism>
<dbReference type="InterPro" id="IPR001387">
    <property type="entry name" value="Cro/C1-type_HTH"/>
</dbReference>
<dbReference type="PROSITE" id="PS50943">
    <property type="entry name" value="HTH_CROC1"/>
    <property type="match status" value="1"/>
</dbReference>